<dbReference type="RefSeq" id="WP_149504009.1">
    <property type="nucleotide sequence ID" value="NZ_CP035708.1"/>
</dbReference>
<evidence type="ECO:0000313" key="5">
    <source>
        <dbReference type="EMBL" id="MET3602288.1"/>
    </source>
</evidence>
<evidence type="ECO:0000256" key="2">
    <source>
        <dbReference type="ARBA" id="ARBA00022801"/>
    </source>
</evidence>
<dbReference type="GO" id="GO:0005524">
    <property type="term" value="F:ATP binding"/>
    <property type="evidence" value="ECO:0007669"/>
    <property type="project" value="UniProtKB-KW"/>
</dbReference>
<accession>A0A5C1Q5I0</accession>
<reference evidence="6 7" key="1">
    <citation type="submission" date="2019-02" db="EMBL/GenBank/DDBJ databases">
        <title>Complete Genome Sequence and Methylome Analysis of Sphaerotilus natans subsp. sulfidivorans D-507.</title>
        <authorList>
            <person name="Fomenkov A."/>
            <person name="Gridneva E."/>
            <person name="Smolyakov D."/>
            <person name="Dubinina G."/>
            <person name="Vincze T."/>
            <person name="Grabovich M."/>
            <person name="Roberts R.J."/>
        </authorList>
    </citation>
    <scope>NUCLEOTIDE SEQUENCE [LARGE SCALE GENOMIC DNA]</scope>
    <source>
        <strain evidence="6 7">D-507</strain>
    </source>
</reference>
<evidence type="ECO:0000313" key="8">
    <source>
        <dbReference type="Proteomes" id="UP001549111"/>
    </source>
</evidence>
<dbReference type="SMART" id="SM00797">
    <property type="entry name" value="AHS2"/>
    <property type="match status" value="1"/>
</dbReference>
<dbReference type="Gene3D" id="2.40.100.10">
    <property type="entry name" value="Cyclophilin-like"/>
    <property type="match status" value="1"/>
</dbReference>
<name>A0A5C1Q5I0_9BURK</name>
<dbReference type="EMBL" id="CP035708">
    <property type="protein sequence ID" value="QEN01312.1"/>
    <property type="molecule type" value="Genomic_DNA"/>
</dbReference>
<dbReference type="InterPro" id="IPR052708">
    <property type="entry name" value="PxpC"/>
</dbReference>
<dbReference type="PANTHER" id="PTHR43309:SF3">
    <property type="entry name" value="5-OXOPROLINASE SUBUNIT C"/>
    <property type="match status" value="1"/>
</dbReference>
<dbReference type="PANTHER" id="PTHR43309">
    <property type="entry name" value="5-OXOPROLINASE SUBUNIT C"/>
    <property type="match status" value="1"/>
</dbReference>
<dbReference type="AlphaFoldDB" id="A0A5C1Q5I0"/>
<dbReference type="EMBL" id="JBEPLS010000001">
    <property type="protein sequence ID" value="MET3602288.1"/>
    <property type="molecule type" value="Genomic_DNA"/>
</dbReference>
<evidence type="ECO:0000313" key="7">
    <source>
        <dbReference type="Proteomes" id="UP000323522"/>
    </source>
</evidence>
<keyword evidence="8" id="KW-1185">Reference proteome</keyword>
<evidence type="ECO:0000259" key="4">
    <source>
        <dbReference type="SMART" id="SM00797"/>
    </source>
</evidence>
<dbReference type="Pfam" id="PF02626">
    <property type="entry name" value="CT_A_B"/>
    <property type="match status" value="1"/>
</dbReference>
<dbReference type="Proteomes" id="UP000323522">
    <property type="component" value="Chromosome"/>
</dbReference>
<dbReference type="InterPro" id="IPR029000">
    <property type="entry name" value="Cyclophilin-like_dom_sf"/>
</dbReference>
<proteinExistence type="predicted"/>
<dbReference type="GO" id="GO:0016740">
    <property type="term" value="F:transferase activity"/>
    <property type="evidence" value="ECO:0007669"/>
    <property type="project" value="UniProtKB-KW"/>
</dbReference>
<dbReference type="GO" id="GO:0004039">
    <property type="term" value="F:allophanate hydrolase activity"/>
    <property type="evidence" value="ECO:0007669"/>
    <property type="project" value="UniProtKB-EC"/>
</dbReference>
<evidence type="ECO:0000256" key="3">
    <source>
        <dbReference type="ARBA" id="ARBA00022840"/>
    </source>
</evidence>
<keyword evidence="3" id="KW-0067">ATP-binding</keyword>
<feature type="domain" description="Carboxyltransferase" evidence="4">
    <location>
        <begin position="31"/>
        <end position="318"/>
    </location>
</feature>
<evidence type="ECO:0000256" key="1">
    <source>
        <dbReference type="ARBA" id="ARBA00022741"/>
    </source>
</evidence>
<dbReference type="NCBIfam" id="TIGR00724">
    <property type="entry name" value="urea_amlyse_rel"/>
    <property type="match status" value="1"/>
</dbReference>
<dbReference type="OrthoDB" id="9768696at2"/>
<protein>
    <submittedName>
        <fullName evidence="5">Allophanate hydrolase</fullName>
        <ecNumber evidence="5">3.5.1.54</ecNumber>
    </submittedName>
    <submittedName>
        <fullName evidence="6">Biotin-dependent carboxyltransferase</fullName>
    </submittedName>
</protein>
<organism evidence="6 7">
    <name type="scientific">Sphaerotilus sulfidivorans</name>
    <dbReference type="NCBI Taxonomy" id="639200"/>
    <lineage>
        <taxon>Bacteria</taxon>
        <taxon>Pseudomonadati</taxon>
        <taxon>Pseudomonadota</taxon>
        <taxon>Betaproteobacteria</taxon>
        <taxon>Burkholderiales</taxon>
        <taxon>Sphaerotilaceae</taxon>
        <taxon>Sphaerotilus</taxon>
    </lineage>
</organism>
<keyword evidence="2 5" id="KW-0378">Hydrolase</keyword>
<reference evidence="5 8" key="2">
    <citation type="submission" date="2024-06" db="EMBL/GenBank/DDBJ databases">
        <title>Genomic Encyclopedia of Type Strains, Phase IV (KMG-IV): sequencing the most valuable type-strain genomes for metagenomic binning, comparative biology and taxonomic classification.</title>
        <authorList>
            <person name="Goeker M."/>
        </authorList>
    </citation>
    <scope>NUCLEOTIDE SEQUENCE [LARGE SCALE GENOMIC DNA]</scope>
    <source>
        <strain evidence="5 8">D-501</strain>
    </source>
</reference>
<dbReference type="KEGG" id="snn:EWH46_11340"/>
<gene>
    <name evidence="5" type="ORF">ABIC99_000064</name>
    <name evidence="6" type="ORF">EWH46_11340</name>
</gene>
<dbReference type="Proteomes" id="UP001549111">
    <property type="component" value="Unassembled WGS sequence"/>
</dbReference>
<dbReference type="EC" id="3.5.1.54" evidence="5"/>
<evidence type="ECO:0000313" key="6">
    <source>
        <dbReference type="EMBL" id="QEN01312.1"/>
    </source>
</evidence>
<keyword evidence="1" id="KW-0547">Nucleotide-binding</keyword>
<dbReference type="InterPro" id="IPR003778">
    <property type="entry name" value="CT_A_B"/>
</dbReference>
<dbReference type="SUPFAM" id="SSF50891">
    <property type="entry name" value="Cyclophilin-like"/>
    <property type="match status" value="1"/>
</dbReference>
<keyword evidence="6" id="KW-0808">Transferase</keyword>
<sequence length="353" mass="36679">MNPDAQDGRLEVVRGGAGCTVQDAGRVGHRHEGVALAGWLDGWMAGAANALVGNPPQAACLEWRGPALRLRVVQGPVRVAVAGGAAAWAPDAQAQVQVQPLPPWQSVLLETGAVLDLAALSGGCAWMAVSGGVQVAPVLGSRSTHLRTRMGGLDGRMLQPGDAFGCSTLAPQDRRLWCAAAAPDWLEAGPIRVLPGPQQDHFSAEAWARLLASAWQVTPALDRMGLRLAGPALAHVDASAADIVSDGVVPGAIQVPADGQPIVLLADAQTVGGYPKIATVIRADLPRLAQARPGERLTFAAVDGAGARAALARLRVRWQAWCAALRPARPPGGIDEQALYRDNLISGMLRAEP</sequence>